<dbReference type="SUPFAM" id="SSF52540">
    <property type="entry name" value="P-loop containing nucleoside triphosphate hydrolases"/>
    <property type="match status" value="1"/>
</dbReference>
<proteinExistence type="predicted"/>
<dbReference type="InterPro" id="IPR027417">
    <property type="entry name" value="P-loop_NTPase"/>
</dbReference>
<evidence type="ECO:0000256" key="3">
    <source>
        <dbReference type="SAM" id="MobiDB-lite"/>
    </source>
</evidence>
<dbReference type="Gene3D" id="1.25.40.10">
    <property type="entry name" value="Tetratricopeptide repeat domain"/>
    <property type="match status" value="2"/>
</dbReference>
<dbReference type="EMBL" id="CAICTM010000465">
    <property type="protein sequence ID" value="CAB9511076.1"/>
    <property type="molecule type" value="Genomic_DNA"/>
</dbReference>
<evidence type="ECO:0000256" key="1">
    <source>
        <dbReference type="ARBA" id="ARBA00022737"/>
    </source>
</evidence>
<name>A0A9N8HED2_9STRA</name>
<keyword evidence="2" id="KW-0802">TPR repeat</keyword>
<gene>
    <name evidence="4" type="ORF">SEMRO_466_G148860.1</name>
</gene>
<comment type="caution">
    <text evidence="4">The sequence shown here is derived from an EMBL/GenBank/DDBJ whole genome shotgun (WGS) entry which is preliminary data.</text>
</comment>
<organism evidence="4 5">
    <name type="scientific">Seminavis robusta</name>
    <dbReference type="NCBI Taxonomy" id="568900"/>
    <lineage>
        <taxon>Eukaryota</taxon>
        <taxon>Sar</taxon>
        <taxon>Stramenopiles</taxon>
        <taxon>Ochrophyta</taxon>
        <taxon>Bacillariophyta</taxon>
        <taxon>Bacillariophyceae</taxon>
        <taxon>Bacillariophycidae</taxon>
        <taxon>Naviculales</taxon>
        <taxon>Naviculaceae</taxon>
        <taxon>Seminavis</taxon>
    </lineage>
</organism>
<evidence type="ECO:0000313" key="5">
    <source>
        <dbReference type="Proteomes" id="UP001153069"/>
    </source>
</evidence>
<dbReference type="Proteomes" id="UP001153069">
    <property type="component" value="Unassembled WGS sequence"/>
</dbReference>
<evidence type="ECO:0000256" key="2">
    <source>
        <dbReference type="ARBA" id="ARBA00022803"/>
    </source>
</evidence>
<dbReference type="PANTHER" id="PTHR45641:SF19">
    <property type="entry name" value="NEPHROCYSTIN-3"/>
    <property type="match status" value="1"/>
</dbReference>
<evidence type="ECO:0000313" key="4">
    <source>
        <dbReference type="EMBL" id="CAB9511076.1"/>
    </source>
</evidence>
<protein>
    <submittedName>
        <fullName evidence="4">Kinesin light chain</fullName>
    </submittedName>
</protein>
<accession>A0A9N8HED2</accession>
<dbReference type="SMART" id="SM00028">
    <property type="entry name" value="TPR"/>
    <property type="match status" value="6"/>
</dbReference>
<dbReference type="InterPro" id="IPR011990">
    <property type="entry name" value="TPR-like_helical_dom_sf"/>
</dbReference>
<dbReference type="PANTHER" id="PTHR45641">
    <property type="entry name" value="TETRATRICOPEPTIDE REPEAT PROTEIN (AFU_ORTHOLOGUE AFUA_6G03870)"/>
    <property type="match status" value="1"/>
</dbReference>
<reference evidence="4" key="1">
    <citation type="submission" date="2020-06" db="EMBL/GenBank/DDBJ databases">
        <authorList>
            <consortium name="Plant Systems Biology data submission"/>
        </authorList>
    </citation>
    <scope>NUCLEOTIDE SEQUENCE</scope>
    <source>
        <strain evidence="4">D6</strain>
    </source>
</reference>
<dbReference type="Gene3D" id="3.40.50.300">
    <property type="entry name" value="P-loop containing nucleotide triphosphate hydrolases"/>
    <property type="match status" value="1"/>
</dbReference>
<keyword evidence="1" id="KW-0677">Repeat</keyword>
<feature type="compositionally biased region" description="Basic and acidic residues" evidence="3">
    <location>
        <begin position="1"/>
        <end position="16"/>
    </location>
</feature>
<sequence>MGDGMKDQPRQSEGRRGAVPTTLDLTVVTTKKKSVHAASYGFRKELFHLARRRLFEGIQTATGLYSDFSEEFELLSTFHHDKDKNANTEMGQTVALLTTILRYQSRADELFTKIILPMLRNTTFQENHAMLRTYPLSRLCHASFLCNLLALFLRRYTPSSSSSSREEELSETWTDRSETVHATLHEMLKHEAAQLLFTVCSGAEEESPLTTLKLRLDDLMMADNNQSGSIISTNLQSAWQATGHIHELETLAFLYEDQVQNELFEPNKMTEAMFRETCYEVLISMDQWCPVHPSQLQKMTMDASLRDWYQALSTRQTFQSFHEKNKDEMVDHSGRCSSTAISDYSSTLYSEEGMTPIPNGAQDALSGTSSILPRQQVQSRVVRRLLPSTEGQVAAERKKSDDSISSLDTLSTFLDDYHHSKNPSSHGQGHHIEWGGQAKEHLVAIVPGGLCSNYKAQEGKEGLGGNGATTIAALIAHRQDIRKHYKDGVVWLSFPKHQYGAATKRQHLSYARYKYMLGELLNQIQATGRNSGCGSTAEDNGWPEFPEMIPSLDESHPNRTSDLVEDGFKAHCFDLVEAFLCKKRVLLILDNVDNETLRWFRFCPNQRFQGPSFPSRQEFSLLVTSRNPTLVAPADTVELEALSPVEAIQMLSAMTVFDEQSACVEDARRAIRMLGHLKPILLSPVRRLVENKCRSQGLEERMSFIAKTVASLERRLNESCESCLTSGLVLRHCIDDQVGTQSRPIRICLSAFGTVFCSQDAKSDPLVPSSTPYCNPSSSDAPEVPVSVVDCLFHCVLRQLGATLSPASVRLHLINLGFLQKLKLNTRRHDVEGSDGWCVRLAHAIHKDFASSELEDLEGKELARIWNGEFADDLLRTLFMSPMDESVATGSFDDSTKDVVWGWTAPRDRFPMLSYALQSLPGHMIRGGLYQKAIQILHTRSFLHERVFHFGVEFATSSLISDMSQLQTELGAGPWNQKETVLKTWKLLGGYLADLMKEQSTTRELQDEKKVEVGSFANDEVANTESRELGRAFLKLGASLCDMGYWNEAIPFWESSRDAYILSVGEHTETTAALSHALGILHLKVQMHEDAIHFFTGCLSTRRQLYGNHSLCAKTLTSLSDTFVLIGELSDAQKGYEMAMGMLRHKPRLHRDQIGDIQERMGDLYLKLSSWELALKCYEFALLYKQAEYGEDSTELATVHQHMGMCLMHLEDDSSLTEHHLDQAIALFEEMRLSDGQEDDEEWNRARLFATRGIKLCCSKECGPQECISLFDRAHDTMQERIRRLSASNESTPVAEKMFLAFVLREIGSIHQKSSNHALALKFFQQSLNAYRCDDDDDDDHDELSDEMPCSRMEVARTMFSMATSLVGLERKEEALKILDIVLETRLRYTPGTAQVAETHETIARVAREERNLMKAQASLKEALEIRKQLYNFDESHASVAAVIKELGDLIEEIW</sequence>
<dbReference type="InterPro" id="IPR019734">
    <property type="entry name" value="TPR_rpt"/>
</dbReference>
<dbReference type="SUPFAM" id="SSF48452">
    <property type="entry name" value="TPR-like"/>
    <property type="match status" value="2"/>
</dbReference>
<keyword evidence="5" id="KW-1185">Reference proteome</keyword>
<feature type="region of interest" description="Disordered" evidence="3">
    <location>
        <begin position="1"/>
        <end position="20"/>
    </location>
</feature>